<evidence type="ECO:0000313" key="1">
    <source>
        <dbReference type="Proteomes" id="UP000035680"/>
    </source>
</evidence>
<name>A0A0K0FDA2_STRVS</name>
<proteinExistence type="predicted"/>
<accession>A0A0K0FDA2</accession>
<dbReference type="AlphaFoldDB" id="A0A0K0FDA2"/>
<protein>
    <submittedName>
        <fullName evidence="2">Uncharacterized protein</fullName>
    </submittedName>
</protein>
<reference evidence="2" key="2">
    <citation type="submission" date="2015-08" db="UniProtKB">
        <authorList>
            <consortium name="WormBaseParasite"/>
        </authorList>
    </citation>
    <scope>IDENTIFICATION</scope>
</reference>
<dbReference type="WBParaSite" id="SVE_0682300.1">
    <property type="protein sequence ID" value="SVE_0682300.1"/>
    <property type="gene ID" value="SVE_0682300"/>
</dbReference>
<keyword evidence="1" id="KW-1185">Reference proteome</keyword>
<sequence>MSFSQRHSVIVFDLIKWLGESIRRSWSLEISERFPLTHSSCYLRNINRLSEVELSCRPPSPEPKPRALRWRIPQIDFLSVSRTDEKQKKTPFNWDWDL</sequence>
<dbReference type="Proteomes" id="UP000035680">
    <property type="component" value="Unassembled WGS sequence"/>
</dbReference>
<organism evidence="1 2">
    <name type="scientific">Strongyloides venezuelensis</name>
    <name type="common">Threadworm</name>
    <dbReference type="NCBI Taxonomy" id="75913"/>
    <lineage>
        <taxon>Eukaryota</taxon>
        <taxon>Metazoa</taxon>
        <taxon>Ecdysozoa</taxon>
        <taxon>Nematoda</taxon>
        <taxon>Chromadorea</taxon>
        <taxon>Rhabditida</taxon>
        <taxon>Tylenchina</taxon>
        <taxon>Panagrolaimomorpha</taxon>
        <taxon>Strongyloidoidea</taxon>
        <taxon>Strongyloididae</taxon>
        <taxon>Strongyloides</taxon>
    </lineage>
</organism>
<reference evidence="1" key="1">
    <citation type="submission" date="2014-07" db="EMBL/GenBank/DDBJ databases">
        <authorList>
            <person name="Martin A.A"/>
            <person name="De Silva N."/>
        </authorList>
    </citation>
    <scope>NUCLEOTIDE SEQUENCE</scope>
</reference>
<evidence type="ECO:0000313" key="2">
    <source>
        <dbReference type="WBParaSite" id="SVE_0682300.1"/>
    </source>
</evidence>